<name>A0A8H5BR61_9AGAR</name>
<evidence type="ECO:0000313" key="2">
    <source>
        <dbReference type="EMBL" id="KAF5327843.1"/>
    </source>
</evidence>
<evidence type="ECO:0000313" key="3">
    <source>
        <dbReference type="Proteomes" id="UP000567179"/>
    </source>
</evidence>
<dbReference type="AlphaFoldDB" id="A0A8H5BR61"/>
<keyword evidence="3" id="KW-1185">Reference proteome</keyword>
<organism evidence="2 3">
    <name type="scientific">Psilocybe cf. subviscida</name>
    <dbReference type="NCBI Taxonomy" id="2480587"/>
    <lineage>
        <taxon>Eukaryota</taxon>
        <taxon>Fungi</taxon>
        <taxon>Dikarya</taxon>
        <taxon>Basidiomycota</taxon>
        <taxon>Agaricomycotina</taxon>
        <taxon>Agaricomycetes</taxon>
        <taxon>Agaricomycetidae</taxon>
        <taxon>Agaricales</taxon>
        <taxon>Agaricineae</taxon>
        <taxon>Strophariaceae</taxon>
        <taxon>Psilocybe</taxon>
    </lineage>
</organism>
<accession>A0A8H5BR61</accession>
<dbReference type="Proteomes" id="UP000567179">
    <property type="component" value="Unassembled WGS sequence"/>
</dbReference>
<evidence type="ECO:0000256" key="1">
    <source>
        <dbReference type="SAM" id="MobiDB-lite"/>
    </source>
</evidence>
<dbReference type="EMBL" id="JAACJJ010000014">
    <property type="protein sequence ID" value="KAF5327843.1"/>
    <property type="molecule type" value="Genomic_DNA"/>
</dbReference>
<gene>
    <name evidence="2" type="ORF">D9619_004964</name>
</gene>
<comment type="caution">
    <text evidence="2">The sequence shown here is derived from an EMBL/GenBank/DDBJ whole genome shotgun (WGS) entry which is preliminary data.</text>
</comment>
<feature type="region of interest" description="Disordered" evidence="1">
    <location>
        <begin position="80"/>
        <end position="100"/>
    </location>
</feature>
<proteinExistence type="predicted"/>
<protein>
    <submittedName>
        <fullName evidence="2">Uncharacterized protein</fullName>
    </submittedName>
</protein>
<sequence>MKIFESYTLVQSAIDFLGSPTVTVNGRESTAWGRGSHANPQAKYLPNDKSQSKLNSIPAHTAAAFNSSTTMFQYPPTVQPPLTKGEQLQLSTRDRDCLVV</sequence>
<reference evidence="2 3" key="1">
    <citation type="journal article" date="2020" name="ISME J.">
        <title>Uncovering the hidden diversity of litter-decomposition mechanisms in mushroom-forming fungi.</title>
        <authorList>
            <person name="Floudas D."/>
            <person name="Bentzer J."/>
            <person name="Ahren D."/>
            <person name="Johansson T."/>
            <person name="Persson P."/>
            <person name="Tunlid A."/>
        </authorList>
    </citation>
    <scope>NUCLEOTIDE SEQUENCE [LARGE SCALE GENOMIC DNA]</scope>
    <source>
        <strain evidence="2 3">CBS 101986</strain>
    </source>
</reference>